<dbReference type="InterPro" id="IPR014582">
    <property type="entry name" value="UCP033535_lipo"/>
</dbReference>
<proteinExistence type="predicted"/>
<sequence length="208" mass="23498">MKKFLKYFAALVIVLFVGYHSVYFKKLNEVQANTPSGKINTTAYTRTFWDKKLLPSLNKAISLDQLIGMLHTDPENTFKKYSNALGIGELKYFMVKAEGSVKQVGDNDLTVTLATDNKTVKIETEYVYGNAVRDASGLINRNEFDNTSDFNEISAGINKIIREEVLPDFKRTVKTGDHITFTGAIEMNKKFLNLSDIEITPIQLKILK</sequence>
<keyword evidence="2" id="KW-1185">Reference proteome</keyword>
<dbReference type="HOGENOM" id="CLU_1308502_0_0_10"/>
<accession>C6Y174</accession>
<dbReference type="RefSeq" id="WP_015808612.1">
    <property type="nucleotide sequence ID" value="NC_013061.1"/>
</dbReference>
<protein>
    <recommendedName>
        <fullName evidence="3">Periplasmic lipoprotein</fullName>
    </recommendedName>
</protein>
<dbReference type="SUPFAM" id="SSF141318">
    <property type="entry name" value="TM0957-like"/>
    <property type="match status" value="1"/>
</dbReference>
<evidence type="ECO:0000313" key="1">
    <source>
        <dbReference type="EMBL" id="ACU05001.1"/>
    </source>
</evidence>
<evidence type="ECO:0008006" key="3">
    <source>
        <dbReference type="Google" id="ProtNLM"/>
    </source>
</evidence>
<gene>
    <name evidence="1" type="ordered locus">Phep_2802</name>
</gene>
<dbReference type="Gene3D" id="2.40.50.420">
    <property type="entry name" value="Envelope glycoprotein gp160, DUF2291, alpha/beta domain"/>
    <property type="match status" value="2"/>
</dbReference>
<dbReference type="STRING" id="485917.Phep_2802"/>
<dbReference type="Proteomes" id="UP000000852">
    <property type="component" value="Chromosome"/>
</dbReference>
<reference evidence="1 2" key="1">
    <citation type="journal article" date="2009" name="Stand. Genomic Sci.">
        <title>Complete genome sequence of Pedobacter heparinus type strain (HIM 762-3).</title>
        <authorList>
            <person name="Han C."/>
            <person name="Spring S."/>
            <person name="Lapidus A."/>
            <person name="Del Rio T.G."/>
            <person name="Tice H."/>
            <person name="Copeland A."/>
            <person name="Cheng J.F."/>
            <person name="Lucas S."/>
            <person name="Chen F."/>
            <person name="Nolan M."/>
            <person name="Bruce D."/>
            <person name="Goodwin L."/>
            <person name="Pitluck S."/>
            <person name="Ivanova N."/>
            <person name="Mavromatis K."/>
            <person name="Mikhailova N."/>
            <person name="Pati A."/>
            <person name="Chen A."/>
            <person name="Palaniappan K."/>
            <person name="Land M."/>
            <person name="Hauser L."/>
            <person name="Chang Y.J."/>
            <person name="Jeffries C.C."/>
            <person name="Saunders E."/>
            <person name="Chertkov O."/>
            <person name="Brettin T."/>
            <person name="Goker M."/>
            <person name="Rohde M."/>
            <person name="Bristow J."/>
            <person name="Eisen J.A."/>
            <person name="Markowitz V."/>
            <person name="Hugenholtz P."/>
            <person name="Kyrpides N.C."/>
            <person name="Klenk H.P."/>
            <person name="Detter J.C."/>
        </authorList>
    </citation>
    <scope>NUCLEOTIDE SEQUENCE [LARGE SCALE GENOMIC DNA]</scope>
    <source>
        <strain evidence="2">ATCC 13125 / DSM 2366 / CIP 104194 / JCM 7457 / NBRC 12017 / NCIMB 9290 / NRRL B-14731 / HIM 762-3</strain>
    </source>
</reference>
<organism evidence="1 2">
    <name type="scientific">Pedobacter heparinus (strain ATCC 13125 / DSM 2366 / CIP 104194 / JCM 7457 / NBRC 12017 / NCIMB 9290 / NRRL B-14731 / HIM 762-3)</name>
    <dbReference type="NCBI Taxonomy" id="485917"/>
    <lineage>
        <taxon>Bacteria</taxon>
        <taxon>Pseudomonadati</taxon>
        <taxon>Bacteroidota</taxon>
        <taxon>Sphingobacteriia</taxon>
        <taxon>Sphingobacteriales</taxon>
        <taxon>Sphingobacteriaceae</taxon>
        <taxon>Pedobacter</taxon>
    </lineage>
</organism>
<dbReference type="eggNOG" id="COG5618">
    <property type="taxonomic scope" value="Bacteria"/>
</dbReference>
<dbReference type="OrthoDB" id="1425705at2"/>
<dbReference type="AlphaFoldDB" id="C6Y174"/>
<dbReference type="Pfam" id="PF10054">
    <property type="entry name" value="DUF2291"/>
    <property type="match status" value="1"/>
</dbReference>
<evidence type="ECO:0000313" key="2">
    <source>
        <dbReference type="Proteomes" id="UP000000852"/>
    </source>
</evidence>
<dbReference type="EMBL" id="CP001681">
    <property type="protein sequence ID" value="ACU05001.1"/>
    <property type="molecule type" value="Genomic_DNA"/>
</dbReference>
<dbReference type="KEGG" id="phe:Phep_2802"/>
<name>C6Y174_PEDHD</name>
<dbReference type="InterPro" id="IPR036215">
    <property type="entry name" value="TM0957-like_sf"/>
</dbReference>